<reference evidence="3" key="1">
    <citation type="journal article" date="2015" name="Nature">
        <title>Complex archaea that bridge the gap between prokaryotes and eukaryotes.</title>
        <authorList>
            <person name="Spang A."/>
            <person name="Saw J.H."/>
            <person name="Jorgensen S.L."/>
            <person name="Zaremba-Niedzwiedzka K."/>
            <person name="Martijn J."/>
            <person name="Lind A.E."/>
            <person name="van Eijk R."/>
            <person name="Schleper C."/>
            <person name="Guy L."/>
            <person name="Ettema T.J."/>
        </authorList>
    </citation>
    <scope>NUCLEOTIDE SEQUENCE</scope>
</reference>
<dbReference type="InterPro" id="IPR013099">
    <property type="entry name" value="K_chnl_dom"/>
</dbReference>
<dbReference type="Pfam" id="PF07885">
    <property type="entry name" value="Ion_trans_2"/>
    <property type="match status" value="1"/>
</dbReference>
<feature type="transmembrane region" description="Helical" evidence="1">
    <location>
        <begin position="126"/>
        <end position="144"/>
    </location>
</feature>
<dbReference type="EMBL" id="LAZR01000108">
    <property type="protein sequence ID" value="KKN90652.1"/>
    <property type="molecule type" value="Genomic_DNA"/>
</dbReference>
<feature type="domain" description="Potassium channel" evidence="2">
    <location>
        <begin position="161"/>
        <end position="217"/>
    </location>
</feature>
<feature type="transmembrane region" description="Helical" evidence="1">
    <location>
        <begin position="199"/>
        <end position="217"/>
    </location>
</feature>
<dbReference type="SUPFAM" id="SSF81324">
    <property type="entry name" value="Voltage-gated potassium channels"/>
    <property type="match status" value="1"/>
</dbReference>
<keyword evidence="1" id="KW-1133">Transmembrane helix</keyword>
<feature type="transmembrane region" description="Helical" evidence="1">
    <location>
        <begin position="18"/>
        <end position="35"/>
    </location>
</feature>
<protein>
    <recommendedName>
        <fullName evidence="2">Potassium channel domain-containing protein</fullName>
    </recommendedName>
</protein>
<keyword evidence="1" id="KW-0812">Transmembrane</keyword>
<dbReference type="Gene3D" id="1.10.287.70">
    <property type="match status" value="1"/>
</dbReference>
<evidence type="ECO:0000256" key="1">
    <source>
        <dbReference type="SAM" id="Phobius"/>
    </source>
</evidence>
<evidence type="ECO:0000259" key="2">
    <source>
        <dbReference type="Pfam" id="PF07885"/>
    </source>
</evidence>
<evidence type="ECO:0000313" key="3">
    <source>
        <dbReference type="EMBL" id="KKN90652.1"/>
    </source>
</evidence>
<gene>
    <name evidence="3" type="ORF">LCGC14_0225950</name>
</gene>
<organism evidence="3">
    <name type="scientific">marine sediment metagenome</name>
    <dbReference type="NCBI Taxonomy" id="412755"/>
    <lineage>
        <taxon>unclassified sequences</taxon>
        <taxon>metagenomes</taxon>
        <taxon>ecological metagenomes</taxon>
    </lineage>
</organism>
<proteinExistence type="predicted"/>
<dbReference type="AlphaFoldDB" id="A0A0F9UT17"/>
<keyword evidence="1" id="KW-0472">Membrane</keyword>
<accession>A0A0F9UT17</accession>
<feature type="transmembrane region" description="Helical" evidence="1">
    <location>
        <begin position="168"/>
        <end position="187"/>
    </location>
</feature>
<feature type="transmembrane region" description="Helical" evidence="1">
    <location>
        <begin position="41"/>
        <end position="61"/>
    </location>
</feature>
<feature type="transmembrane region" description="Helical" evidence="1">
    <location>
        <begin position="95"/>
        <end position="114"/>
    </location>
</feature>
<sequence>MNDTSSSRPVARRRYNHPMWLMIGLLALLLIQPAMERMAVAGLLAGVFLTLVGIASVMSVYQNRRALTVVAALGVPVIVLNWLTRLWDVGLVLDVLASALIAVFLLYLAVLMLANIFQTSRVTGKMLCQAVSAYLLLGFVWASAYECVVLLDPDAITGLTPNAAMGDYTYYSFITITGLGYGDFIPVAPWAKSLAVTEAVVGPLFLAILVARLAAMYRSGEQTDPH</sequence>
<name>A0A0F9UT17_9ZZZZ</name>
<feature type="transmembrane region" description="Helical" evidence="1">
    <location>
        <begin position="66"/>
        <end position="83"/>
    </location>
</feature>
<comment type="caution">
    <text evidence="3">The sequence shown here is derived from an EMBL/GenBank/DDBJ whole genome shotgun (WGS) entry which is preliminary data.</text>
</comment>